<dbReference type="InterPro" id="IPR000086">
    <property type="entry name" value="NUDIX_hydrolase_dom"/>
</dbReference>
<name>A0A919E9X2_9PROT</name>
<evidence type="ECO:0000313" key="8">
    <source>
        <dbReference type="EMBL" id="GHF28551.1"/>
    </source>
</evidence>
<dbReference type="InterPro" id="IPR039121">
    <property type="entry name" value="NUDT19"/>
</dbReference>
<accession>A0A919E9X2</accession>
<dbReference type="EMBL" id="BNCI01000002">
    <property type="protein sequence ID" value="GHF28551.1"/>
    <property type="molecule type" value="Genomic_DNA"/>
</dbReference>
<evidence type="ECO:0000256" key="5">
    <source>
        <dbReference type="ARBA" id="ARBA00022842"/>
    </source>
</evidence>
<dbReference type="RefSeq" id="WP_191253408.1">
    <property type="nucleotide sequence ID" value="NZ_BNCI01000002.1"/>
</dbReference>
<comment type="cofactor">
    <cofactor evidence="1">
        <name>Mn(2+)</name>
        <dbReference type="ChEBI" id="CHEBI:29035"/>
    </cofactor>
</comment>
<dbReference type="AlphaFoldDB" id="A0A919E9X2"/>
<proteinExistence type="predicted"/>
<protein>
    <submittedName>
        <fullName evidence="8">NUDIX hydrolase</fullName>
    </submittedName>
</protein>
<dbReference type="PROSITE" id="PS51462">
    <property type="entry name" value="NUDIX"/>
    <property type="match status" value="1"/>
</dbReference>
<keyword evidence="6" id="KW-0464">Manganese</keyword>
<evidence type="ECO:0000256" key="3">
    <source>
        <dbReference type="ARBA" id="ARBA00022723"/>
    </source>
</evidence>
<gene>
    <name evidence="8" type="ORF">GCM10017044_24720</name>
</gene>
<comment type="caution">
    <text evidence="8">The sequence shown here is derived from an EMBL/GenBank/DDBJ whole genome shotgun (WGS) entry which is preliminary data.</text>
</comment>
<reference evidence="8" key="1">
    <citation type="journal article" date="2014" name="Int. J. Syst. Evol. Microbiol.">
        <title>Complete genome sequence of Corynebacterium casei LMG S-19264T (=DSM 44701T), isolated from a smear-ripened cheese.</title>
        <authorList>
            <consortium name="US DOE Joint Genome Institute (JGI-PGF)"/>
            <person name="Walter F."/>
            <person name="Albersmeier A."/>
            <person name="Kalinowski J."/>
            <person name="Ruckert C."/>
        </authorList>
    </citation>
    <scope>NUCLEOTIDE SEQUENCE</scope>
    <source>
        <strain evidence="8">KCTC 42590</strain>
    </source>
</reference>
<dbReference type="Proteomes" id="UP000630923">
    <property type="component" value="Unassembled WGS sequence"/>
</dbReference>
<dbReference type="InterPro" id="IPR015797">
    <property type="entry name" value="NUDIX_hydrolase-like_dom_sf"/>
</dbReference>
<reference evidence="8" key="2">
    <citation type="submission" date="2020-09" db="EMBL/GenBank/DDBJ databases">
        <authorList>
            <person name="Sun Q."/>
            <person name="Kim S."/>
        </authorList>
    </citation>
    <scope>NUCLEOTIDE SEQUENCE</scope>
    <source>
        <strain evidence="8">KCTC 42590</strain>
    </source>
</reference>
<dbReference type="Gene3D" id="3.90.79.10">
    <property type="entry name" value="Nucleoside Triphosphate Pyrophosphohydrolase"/>
    <property type="match status" value="1"/>
</dbReference>
<comment type="cofactor">
    <cofactor evidence="2">
        <name>Mg(2+)</name>
        <dbReference type="ChEBI" id="CHEBI:18420"/>
    </cofactor>
</comment>
<evidence type="ECO:0000256" key="6">
    <source>
        <dbReference type="ARBA" id="ARBA00023211"/>
    </source>
</evidence>
<evidence type="ECO:0000256" key="1">
    <source>
        <dbReference type="ARBA" id="ARBA00001936"/>
    </source>
</evidence>
<dbReference type="PANTHER" id="PTHR12318:SF0">
    <property type="entry name" value="ACYL-COENZYME A DIPHOSPHATASE NUDT19"/>
    <property type="match status" value="1"/>
</dbReference>
<evidence type="ECO:0000256" key="4">
    <source>
        <dbReference type="ARBA" id="ARBA00022801"/>
    </source>
</evidence>
<evidence type="ECO:0000313" key="9">
    <source>
        <dbReference type="Proteomes" id="UP000630923"/>
    </source>
</evidence>
<feature type="domain" description="Nudix hydrolase" evidence="7">
    <location>
        <begin position="9"/>
        <end position="195"/>
    </location>
</feature>
<sequence>MTDQKKIAPALPSATILMVRDGAPGLEVLMLRRPETMRFAPGALVFPGGKVDDADCDPDFWFAHSNTQELPEDYMYRIAAHREMFEEVGLWHLEEADNPTEKLHGDFKEIVNDHNWSLDIDDMFPFAHWVTPEPLPMRFDTLFYLCPLKGKQKPYHEGDEAMELQWINPQQTLADWENDQVPLMFPTRLTLIKLARAHSVEEAVELARTSDVVKTMPTLNVVNGERTVTVPIEAGYGVTTATQRELRVEGPARKKSD</sequence>
<keyword evidence="3" id="KW-0479">Metal-binding</keyword>
<dbReference type="Pfam" id="PF00293">
    <property type="entry name" value="NUDIX"/>
    <property type="match status" value="1"/>
</dbReference>
<dbReference type="CDD" id="cd18870">
    <property type="entry name" value="NUDIX_AcylCoAdiphos_Nudt19"/>
    <property type="match status" value="1"/>
</dbReference>
<keyword evidence="5" id="KW-0460">Magnesium</keyword>
<organism evidence="8 9">
    <name type="scientific">Kordiimonas sediminis</name>
    <dbReference type="NCBI Taxonomy" id="1735581"/>
    <lineage>
        <taxon>Bacteria</taxon>
        <taxon>Pseudomonadati</taxon>
        <taxon>Pseudomonadota</taxon>
        <taxon>Alphaproteobacteria</taxon>
        <taxon>Kordiimonadales</taxon>
        <taxon>Kordiimonadaceae</taxon>
        <taxon>Kordiimonas</taxon>
    </lineage>
</organism>
<dbReference type="PANTHER" id="PTHR12318">
    <property type="entry name" value="TESTOSTERONE-REGULATED PROTEIN RP2"/>
    <property type="match status" value="1"/>
</dbReference>
<keyword evidence="4 8" id="KW-0378">Hydrolase</keyword>
<dbReference type="GO" id="GO:0016818">
    <property type="term" value="F:hydrolase activity, acting on acid anhydrides, in phosphorus-containing anhydrides"/>
    <property type="evidence" value="ECO:0007669"/>
    <property type="project" value="InterPro"/>
</dbReference>
<dbReference type="GO" id="GO:0046872">
    <property type="term" value="F:metal ion binding"/>
    <property type="evidence" value="ECO:0007669"/>
    <property type="project" value="UniProtKB-KW"/>
</dbReference>
<evidence type="ECO:0000256" key="2">
    <source>
        <dbReference type="ARBA" id="ARBA00001946"/>
    </source>
</evidence>
<keyword evidence="9" id="KW-1185">Reference proteome</keyword>
<evidence type="ECO:0000259" key="7">
    <source>
        <dbReference type="PROSITE" id="PS51462"/>
    </source>
</evidence>
<dbReference type="SUPFAM" id="SSF55811">
    <property type="entry name" value="Nudix"/>
    <property type="match status" value="1"/>
</dbReference>